<dbReference type="PROSITE" id="PS51873">
    <property type="entry name" value="TRIAD"/>
    <property type="match status" value="1"/>
</dbReference>
<dbReference type="InterPro" id="IPR013087">
    <property type="entry name" value="Znf_C2H2_type"/>
</dbReference>
<name>A0A2S6C033_9PEZI</name>
<evidence type="ECO:0000313" key="11">
    <source>
        <dbReference type="EMBL" id="PPJ53071.1"/>
    </source>
</evidence>
<dbReference type="InterPro" id="IPR013083">
    <property type="entry name" value="Znf_RING/FYVE/PHD"/>
</dbReference>
<keyword evidence="2" id="KW-0808">Transferase</keyword>
<evidence type="ECO:0008006" key="13">
    <source>
        <dbReference type="Google" id="ProtNLM"/>
    </source>
</evidence>
<feature type="zinc finger region" description="C3H1-type" evidence="8">
    <location>
        <begin position="34"/>
        <end position="61"/>
    </location>
</feature>
<accession>A0A2S6C033</accession>
<feature type="zinc finger region" description="C3H1-type" evidence="8">
    <location>
        <begin position="4"/>
        <end position="26"/>
    </location>
</feature>
<keyword evidence="7 8" id="KW-0862">Zinc</keyword>
<comment type="pathway">
    <text evidence="1">Protein modification; protein ubiquitination.</text>
</comment>
<keyword evidence="3 8" id="KW-0479">Metal-binding</keyword>
<dbReference type="PANTHER" id="PTHR22770">
    <property type="entry name" value="UBIQUITIN CONJUGATING ENZYME 7 INTERACTING PROTEIN-RELATED"/>
    <property type="match status" value="1"/>
</dbReference>
<dbReference type="STRING" id="357750.A0A2S6C033"/>
<dbReference type="Gene3D" id="3.30.40.10">
    <property type="entry name" value="Zinc/RING finger domain, C3HC4 (zinc finger)"/>
    <property type="match status" value="1"/>
</dbReference>
<evidence type="ECO:0000313" key="12">
    <source>
        <dbReference type="Proteomes" id="UP000237631"/>
    </source>
</evidence>
<dbReference type="SMART" id="SM00356">
    <property type="entry name" value="ZnF_C3H1"/>
    <property type="match status" value="2"/>
</dbReference>
<dbReference type="Pfam" id="PF01485">
    <property type="entry name" value="IBR"/>
    <property type="match status" value="1"/>
</dbReference>
<dbReference type="GO" id="GO:0097039">
    <property type="term" value="P:protein linear polyubiquitination"/>
    <property type="evidence" value="ECO:0007669"/>
    <property type="project" value="TreeGrafter"/>
</dbReference>
<dbReference type="Gene3D" id="4.10.1000.10">
    <property type="entry name" value="Zinc finger, CCCH-type"/>
    <property type="match status" value="1"/>
</dbReference>
<keyword evidence="12" id="KW-1185">Reference proteome</keyword>
<dbReference type="InterPro" id="IPR018957">
    <property type="entry name" value="Znf_C3HC4_RING-type"/>
</dbReference>
<gene>
    <name evidence="11" type="ORF">CBER1_11951</name>
</gene>
<dbReference type="GO" id="GO:0000151">
    <property type="term" value="C:ubiquitin ligase complex"/>
    <property type="evidence" value="ECO:0007669"/>
    <property type="project" value="TreeGrafter"/>
</dbReference>
<feature type="domain" description="C3H1-type" evidence="9">
    <location>
        <begin position="4"/>
        <end position="26"/>
    </location>
</feature>
<dbReference type="Gene3D" id="1.20.120.1750">
    <property type="match status" value="1"/>
</dbReference>
<dbReference type="GO" id="GO:0043161">
    <property type="term" value="P:proteasome-mediated ubiquitin-dependent protein catabolic process"/>
    <property type="evidence" value="ECO:0007669"/>
    <property type="project" value="TreeGrafter"/>
</dbReference>
<dbReference type="GO" id="GO:0008270">
    <property type="term" value="F:zinc ion binding"/>
    <property type="evidence" value="ECO:0007669"/>
    <property type="project" value="UniProtKB-KW"/>
</dbReference>
<keyword evidence="6" id="KW-0833">Ubl conjugation pathway</keyword>
<dbReference type="InterPro" id="IPR036855">
    <property type="entry name" value="Znf_CCCH_sf"/>
</dbReference>
<dbReference type="CDD" id="cd20335">
    <property type="entry name" value="BRcat_RBR"/>
    <property type="match status" value="1"/>
</dbReference>
<dbReference type="OrthoDB" id="3630991at2759"/>
<evidence type="ECO:0000259" key="10">
    <source>
        <dbReference type="PROSITE" id="PS51873"/>
    </source>
</evidence>
<feature type="domain" description="RING-type" evidence="10">
    <location>
        <begin position="594"/>
        <end position="805"/>
    </location>
</feature>
<dbReference type="Pfam" id="PF00097">
    <property type="entry name" value="zf-C3HC4"/>
    <property type="match status" value="1"/>
</dbReference>
<dbReference type="SMART" id="SM00647">
    <property type="entry name" value="IBR"/>
    <property type="match status" value="2"/>
</dbReference>
<dbReference type="GO" id="GO:0004842">
    <property type="term" value="F:ubiquitin-protein transferase activity"/>
    <property type="evidence" value="ECO:0007669"/>
    <property type="project" value="TreeGrafter"/>
</dbReference>
<organism evidence="11 12">
    <name type="scientific">Cercospora berteroae</name>
    <dbReference type="NCBI Taxonomy" id="357750"/>
    <lineage>
        <taxon>Eukaryota</taxon>
        <taxon>Fungi</taxon>
        <taxon>Dikarya</taxon>
        <taxon>Ascomycota</taxon>
        <taxon>Pezizomycotina</taxon>
        <taxon>Dothideomycetes</taxon>
        <taxon>Dothideomycetidae</taxon>
        <taxon>Mycosphaerellales</taxon>
        <taxon>Mycosphaerellaceae</taxon>
        <taxon>Cercospora</taxon>
    </lineage>
</organism>
<dbReference type="PANTHER" id="PTHR22770:SF13">
    <property type="entry name" value="RING-TYPE DOMAIN-CONTAINING PROTEIN"/>
    <property type="match status" value="1"/>
</dbReference>
<evidence type="ECO:0000256" key="1">
    <source>
        <dbReference type="ARBA" id="ARBA00004906"/>
    </source>
</evidence>
<evidence type="ECO:0000256" key="8">
    <source>
        <dbReference type="PROSITE-ProRule" id="PRU00723"/>
    </source>
</evidence>
<dbReference type="InterPro" id="IPR000571">
    <property type="entry name" value="Znf_CCCH"/>
</dbReference>
<proteinExistence type="predicted"/>
<dbReference type="EMBL" id="PNEN01001612">
    <property type="protein sequence ID" value="PPJ53071.1"/>
    <property type="molecule type" value="Genomic_DNA"/>
</dbReference>
<dbReference type="CDD" id="cd22585">
    <property type="entry name" value="Rcat_RBR_DEAH12-like"/>
    <property type="match status" value="1"/>
</dbReference>
<evidence type="ECO:0000256" key="2">
    <source>
        <dbReference type="ARBA" id="ARBA00022679"/>
    </source>
</evidence>
<sequence>MVQLCKFFLQGRCSKGAACAFTHDQDKASKNLDTRLAIPCTFYLRGACSKGNACPFEHADQVQNDVSDQGDTLPAQRENDVEISRRTIGGALIQFKDGASVSKVSLIAELSAVRLEGLNPQATVASIAALIHEFGFKVEEDAIQISKLYKSTSISAFINGEAPGFARLFCDKIRKSNSDRTTSLTATSIPPRLPPSSVSRRINCRKVIVSWYRPSRLVWMNFGVESIAKRVSEKFNGGRYKILGTKVTAVPKGSQKRYTIGGRNPNPVNWTVVIKGVPCTACEEDIVTAVTDSYDSPRHIELDKTPVGPESRVAPIIVESLLTSIGPLDFMTEPQLRDSKYKAIAQFADDRNAREAVDKLNGQTQQDLAGGKLFLQLRTSSKVKTLTRIYDAMQEQLRPCVRAWKAQRLTFNAYNEAKKQTTSIAIEGDDAKEVAKAVSSLEDVLRGRTIQDGDRALWIEALSSHSVTSNVLSSLCKRDDVVILRNKCKKQLTFFGPAEAFPDVEESLRKGLEEMKVNSKPGLAISLEKEQFAWACRGGFSRLNEMLGLGIASFDVASNPKRVLVSGTQGQYRRAKEFISCGGQDDSSAASDQEDQLCAICWTEAEDPVYTDCKHTYCLDCFENLCISAHAGGSEFNVICQGAVGKCQAALKLRDLHEHLKSSAFEDVLGASFASYVARRPQELRYCPTPDCGFIYRTTEVPTLQNCLKCLEPVCTACHGQHGAISCAEYAEISSGGYEAFEKFKKEMNIKDCPRCKTPMEKTYGCNHMTCLGCRAHICWVCMAVFDSGDPVYEHMNLKHNGIGL</sequence>
<dbReference type="Pfam" id="PF22191">
    <property type="entry name" value="IBR_1"/>
    <property type="match status" value="1"/>
</dbReference>
<protein>
    <recommendedName>
        <fullName evidence="13">RING-type E3 ubiquitin transferase</fullName>
    </recommendedName>
</protein>
<keyword evidence="4" id="KW-0677">Repeat</keyword>
<dbReference type="PROSITE" id="PS00028">
    <property type="entry name" value="ZINC_FINGER_C2H2_1"/>
    <property type="match status" value="1"/>
</dbReference>
<evidence type="ECO:0000259" key="9">
    <source>
        <dbReference type="PROSITE" id="PS50103"/>
    </source>
</evidence>
<evidence type="ECO:0000256" key="5">
    <source>
        <dbReference type="ARBA" id="ARBA00022771"/>
    </source>
</evidence>
<reference evidence="12" key="1">
    <citation type="journal article" date="2017" name="bioRxiv">
        <title>Conservation of a gene cluster reveals novel cercosporin biosynthetic mechanisms and extends production to the genus Colletotrichum.</title>
        <authorList>
            <person name="de Jonge R."/>
            <person name="Ebert M.K."/>
            <person name="Huitt-Roehl C.R."/>
            <person name="Pal P."/>
            <person name="Suttle J.C."/>
            <person name="Spanner R.E."/>
            <person name="Neubauer J.D."/>
            <person name="Jurick W.M.II."/>
            <person name="Stott K.A."/>
            <person name="Secor G.A."/>
            <person name="Thomma B.P.H.J."/>
            <person name="Van de Peer Y."/>
            <person name="Townsend C.A."/>
            <person name="Bolton M.D."/>
        </authorList>
    </citation>
    <scope>NUCLEOTIDE SEQUENCE [LARGE SCALE GENOMIC DNA]</scope>
    <source>
        <strain evidence="12">CBS538.71</strain>
    </source>
</reference>
<dbReference type="GO" id="GO:0043130">
    <property type="term" value="F:ubiquitin binding"/>
    <property type="evidence" value="ECO:0007669"/>
    <property type="project" value="TreeGrafter"/>
</dbReference>
<dbReference type="SUPFAM" id="SSF90229">
    <property type="entry name" value="CCCH zinc finger"/>
    <property type="match status" value="2"/>
</dbReference>
<dbReference type="Proteomes" id="UP000237631">
    <property type="component" value="Unassembled WGS sequence"/>
</dbReference>
<dbReference type="InterPro" id="IPR002867">
    <property type="entry name" value="IBR_dom"/>
</dbReference>
<evidence type="ECO:0000256" key="4">
    <source>
        <dbReference type="ARBA" id="ARBA00022737"/>
    </source>
</evidence>
<keyword evidence="5 8" id="KW-0863">Zinc-finger</keyword>
<dbReference type="InterPro" id="IPR051628">
    <property type="entry name" value="LUBAC_E3_Ligases"/>
</dbReference>
<dbReference type="SUPFAM" id="SSF57850">
    <property type="entry name" value="RING/U-box"/>
    <property type="match status" value="2"/>
</dbReference>
<dbReference type="PROSITE" id="PS50103">
    <property type="entry name" value="ZF_C3H1"/>
    <property type="match status" value="2"/>
</dbReference>
<dbReference type="InterPro" id="IPR044066">
    <property type="entry name" value="TRIAD_supradom"/>
</dbReference>
<dbReference type="AlphaFoldDB" id="A0A2S6C033"/>
<comment type="caution">
    <text evidence="11">The sequence shown here is derived from an EMBL/GenBank/DDBJ whole genome shotgun (WGS) entry which is preliminary data.</text>
</comment>
<feature type="domain" description="C3H1-type" evidence="9">
    <location>
        <begin position="34"/>
        <end position="61"/>
    </location>
</feature>
<evidence type="ECO:0000256" key="3">
    <source>
        <dbReference type="ARBA" id="ARBA00022723"/>
    </source>
</evidence>
<evidence type="ECO:0000256" key="7">
    <source>
        <dbReference type="ARBA" id="ARBA00022833"/>
    </source>
</evidence>
<evidence type="ECO:0000256" key="6">
    <source>
        <dbReference type="ARBA" id="ARBA00022786"/>
    </source>
</evidence>